<gene>
    <name evidence="3" type="ORF">A3Q41_05036</name>
</gene>
<feature type="transmembrane region" description="Helical" evidence="2">
    <location>
        <begin position="42"/>
        <end position="65"/>
    </location>
</feature>
<dbReference type="PATRIC" id="fig|1653479.3.peg.5106"/>
<organism evidence="3 4">
    <name type="scientific">Rhodococcoides fascians</name>
    <name type="common">Rhodococcus fascians</name>
    <dbReference type="NCBI Taxonomy" id="1828"/>
    <lineage>
        <taxon>Bacteria</taxon>
        <taxon>Bacillati</taxon>
        <taxon>Actinomycetota</taxon>
        <taxon>Actinomycetes</taxon>
        <taxon>Mycobacteriales</taxon>
        <taxon>Nocardiaceae</taxon>
        <taxon>Rhodococcoides</taxon>
    </lineage>
</organism>
<evidence type="ECO:0000313" key="3">
    <source>
        <dbReference type="EMBL" id="AMY26291.1"/>
    </source>
</evidence>
<dbReference type="EMBL" id="CP015221">
    <property type="protein sequence ID" value="AMY26291.1"/>
    <property type="molecule type" value="Genomic_DNA"/>
</dbReference>
<feature type="region of interest" description="Disordered" evidence="1">
    <location>
        <begin position="1"/>
        <end position="24"/>
    </location>
</feature>
<sequence length="149" mass="15752">MTELQPRQHITRSTTTDKGAPTVTITPSTNIRPLDAVGRFRLWAACAVAALVLWAVWTIPFPAAAVDAVAASDDPAVRGAVNSGWWAVIVAVCAVAFGSLIAVVIDYQRGRDWPLTALRSALKLLAIAAGTWCLWMVIVSGALDAAARS</sequence>
<feature type="compositionally biased region" description="Polar residues" evidence="1">
    <location>
        <begin position="11"/>
        <end position="24"/>
    </location>
</feature>
<name>A0A143QTF6_RHOFA</name>
<keyword evidence="4" id="KW-1185">Reference proteome</keyword>
<evidence type="ECO:0000256" key="1">
    <source>
        <dbReference type="SAM" id="MobiDB-lite"/>
    </source>
</evidence>
<protein>
    <submittedName>
        <fullName evidence="3">Uncharacterized protein</fullName>
    </submittedName>
</protein>
<proteinExistence type="predicted"/>
<keyword evidence="2" id="KW-0472">Membrane</keyword>
<reference evidence="4" key="2">
    <citation type="submission" date="2016-04" db="EMBL/GenBank/DDBJ databases">
        <title>Complete Genome and Plasmid Sequences for Rhodococcus fascians D188 and Draft Sequences for Rhodococcus spp. Isolates PBTS 1 and PBTS 2.</title>
        <authorList>
            <person name="Stamer R."/>
            <person name="Vereecke D."/>
            <person name="Zhang Y."/>
            <person name="Schilkey F."/>
            <person name="Devitt N."/>
            <person name="Randall J."/>
        </authorList>
    </citation>
    <scope>NUCLEOTIDE SEQUENCE [LARGE SCALE GENOMIC DNA]</scope>
    <source>
        <strain evidence="4">PBTS2</strain>
        <plasmid evidence="4">unnamed1</plasmid>
    </source>
</reference>
<keyword evidence="3" id="KW-0614">Plasmid</keyword>
<dbReference type="AlphaFoldDB" id="A0A143QTF6"/>
<keyword evidence="2" id="KW-0812">Transmembrane</keyword>
<dbReference type="Proteomes" id="UP000076038">
    <property type="component" value="Plasmid unnamed1"/>
</dbReference>
<geneLocation type="plasmid" evidence="3 4">
    <name>unnamed1</name>
</geneLocation>
<feature type="transmembrane region" description="Helical" evidence="2">
    <location>
        <begin position="124"/>
        <end position="143"/>
    </location>
</feature>
<evidence type="ECO:0000313" key="4">
    <source>
        <dbReference type="Proteomes" id="UP000076038"/>
    </source>
</evidence>
<reference evidence="3 4" key="1">
    <citation type="journal article" date="2016" name="Genome Announc.">
        <title>Complete Genome and Plasmid Sequences for Rhodococcus fascians D188 and Draft Sequences for Rhodococcus Isolates PBTS 1 and PBTS 2.</title>
        <authorList>
            <person name="Stamler R.A."/>
            <person name="Vereecke D."/>
            <person name="Zhang Y."/>
            <person name="Schilkey F."/>
            <person name="Devitt N."/>
            <person name="Randall J.J."/>
        </authorList>
    </citation>
    <scope>NUCLEOTIDE SEQUENCE [LARGE SCALE GENOMIC DNA]</scope>
    <source>
        <strain evidence="3 4">PBTS2</strain>
        <plasmid evidence="3">unnamed1</plasmid>
    </source>
</reference>
<dbReference type="KEGG" id="rhs:A3Q41_05036"/>
<accession>A0A143QTF6</accession>
<keyword evidence="2" id="KW-1133">Transmembrane helix</keyword>
<evidence type="ECO:0000256" key="2">
    <source>
        <dbReference type="SAM" id="Phobius"/>
    </source>
</evidence>
<feature type="transmembrane region" description="Helical" evidence="2">
    <location>
        <begin position="85"/>
        <end position="104"/>
    </location>
</feature>